<comment type="caution">
    <text evidence="3">The sequence shown here is derived from an EMBL/GenBank/DDBJ whole genome shotgun (WGS) entry which is preliminary data.</text>
</comment>
<feature type="region of interest" description="Disordered" evidence="1">
    <location>
        <begin position="156"/>
        <end position="179"/>
    </location>
</feature>
<organism evidence="3 4">
    <name type="scientific">Nonomuraea rubra</name>
    <dbReference type="NCBI Taxonomy" id="46180"/>
    <lineage>
        <taxon>Bacteria</taxon>
        <taxon>Bacillati</taxon>
        <taxon>Actinomycetota</taxon>
        <taxon>Actinomycetes</taxon>
        <taxon>Streptosporangiales</taxon>
        <taxon>Streptosporangiaceae</taxon>
        <taxon>Nonomuraea</taxon>
    </lineage>
</organism>
<evidence type="ECO:0000256" key="1">
    <source>
        <dbReference type="SAM" id="MobiDB-lite"/>
    </source>
</evidence>
<name>A0A7X0P336_9ACTN</name>
<evidence type="ECO:0000256" key="2">
    <source>
        <dbReference type="SAM" id="Phobius"/>
    </source>
</evidence>
<dbReference type="EMBL" id="JACHMI010000001">
    <property type="protein sequence ID" value="MBB6554390.1"/>
    <property type="molecule type" value="Genomic_DNA"/>
</dbReference>
<evidence type="ECO:0000313" key="3">
    <source>
        <dbReference type="EMBL" id="MBB6554390.1"/>
    </source>
</evidence>
<reference evidence="3 4" key="1">
    <citation type="submission" date="2020-08" db="EMBL/GenBank/DDBJ databases">
        <title>Sequencing the genomes of 1000 actinobacteria strains.</title>
        <authorList>
            <person name="Klenk H.-P."/>
        </authorList>
    </citation>
    <scope>NUCLEOTIDE SEQUENCE [LARGE SCALE GENOMIC DNA]</scope>
    <source>
        <strain evidence="3 4">DSM 43768</strain>
    </source>
</reference>
<feature type="compositionally biased region" description="Low complexity" evidence="1">
    <location>
        <begin position="156"/>
        <end position="176"/>
    </location>
</feature>
<dbReference type="RefSeq" id="WP_185109121.1">
    <property type="nucleotide sequence ID" value="NZ_BAAAXY010000161.1"/>
</dbReference>
<keyword evidence="4" id="KW-1185">Reference proteome</keyword>
<dbReference type="AlphaFoldDB" id="A0A7X0P336"/>
<feature type="transmembrane region" description="Helical" evidence="2">
    <location>
        <begin position="120"/>
        <end position="145"/>
    </location>
</feature>
<evidence type="ECO:0000313" key="4">
    <source>
        <dbReference type="Proteomes" id="UP000565579"/>
    </source>
</evidence>
<keyword evidence="2" id="KW-0812">Transmembrane</keyword>
<proteinExistence type="predicted"/>
<keyword evidence="2" id="KW-0472">Membrane</keyword>
<dbReference type="Proteomes" id="UP000565579">
    <property type="component" value="Unassembled WGS sequence"/>
</dbReference>
<protein>
    <recommendedName>
        <fullName evidence="5">OmpA-like domain-containing protein</fullName>
    </recommendedName>
</protein>
<keyword evidence="2" id="KW-1133">Transmembrane helix</keyword>
<gene>
    <name evidence="3" type="ORF">HD593_009185</name>
</gene>
<accession>A0A7X0P336</accession>
<sequence>MSDPLRVRLVVNGARSAARAGDLDGAVRLLDELELPDLAVRATPDTSGTPGTSSALDADAAAVVAALDLRARVHAQRGELEEADRCWAAVQEVSPDDQGAEAGRRTIEEIRLGRRRSKPLLHTGWLGVAAAAVAVVALAAGIVVLSPDPAAQGQVAAGTAQPAGPAASRPGSSAEADALREHVAAVEARKAAESERKARQAADRKRELVVIARRLAMPGLIVQRRSQDVRVRFKTGLFPASADIGAAGPPLLRALGRRIAGMQVDTTVVGHAVPVPGGRTRGGSVVALGRALVAARYLAEGGRLPITAFTLVSADQSDNPFRDPRRNRTVTLLIAPRT</sequence>
<evidence type="ECO:0008006" key="5">
    <source>
        <dbReference type="Google" id="ProtNLM"/>
    </source>
</evidence>